<reference evidence="2" key="1">
    <citation type="journal article" date="2014" name="Int. J. Syst. Evol. Microbiol.">
        <title>Complete genome sequence of Corynebacterium casei LMG S-19264T (=DSM 44701T), isolated from a smear-ripened cheese.</title>
        <authorList>
            <consortium name="US DOE Joint Genome Institute (JGI-PGF)"/>
            <person name="Walter F."/>
            <person name="Albersmeier A."/>
            <person name="Kalinowski J."/>
            <person name="Ruckert C."/>
        </authorList>
    </citation>
    <scope>NUCLEOTIDE SEQUENCE</scope>
    <source>
        <strain evidence="2">CGMCC 1.12754</strain>
    </source>
</reference>
<keyword evidence="1" id="KW-1133">Transmembrane helix</keyword>
<comment type="caution">
    <text evidence="2">The sequence shown here is derived from an EMBL/GenBank/DDBJ whole genome shotgun (WGS) entry which is preliminary data.</text>
</comment>
<keyword evidence="1" id="KW-0812">Transmembrane</keyword>
<evidence type="ECO:0000313" key="2">
    <source>
        <dbReference type="EMBL" id="GGG73813.1"/>
    </source>
</evidence>
<dbReference type="Proteomes" id="UP000622860">
    <property type="component" value="Unassembled WGS sequence"/>
</dbReference>
<keyword evidence="3" id="KW-1185">Reference proteome</keyword>
<evidence type="ECO:0000256" key="1">
    <source>
        <dbReference type="SAM" id="Phobius"/>
    </source>
</evidence>
<gene>
    <name evidence="2" type="ORF">GCM10011398_17910</name>
</gene>
<dbReference type="RefSeq" id="WP_188455056.1">
    <property type="nucleotide sequence ID" value="NZ_BMFR01000006.1"/>
</dbReference>
<feature type="transmembrane region" description="Helical" evidence="1">
    <location>
        <begin position="7"/>
        <end position="25"/>
    </location>
</feature>
<organism evidence="2 3">
    <name type="scientific">Virgibacillus oceani</name>
    <dbReference type="NCBI Taxonomy" id="1479511"/>
    <lineage>
        <taxon>Bacteria</taxon>
        <taxon>Bacillati</taxon>
        <taxon>Bacillota</taxon>
        <taxon>Bacilli</taxon>
        <taxon>Bacillales</taxon>
        <taxon>Bacillaceae</taxon>
        <taxon>Virgibacillus</taxon>
    </lineage>
</organism>
<reference evidence="2" key="2">
    <citation type="submission" date="2020-09" db="EMBL/GenBank/DDBJ databases">
        <authorList>
            <person name="Sun Q."/>
            <person name="Zhou Y."/>
        </authorList>
    </citation>
    <scope>NUCLEOTIDE SEQUENCE</scope>
    <source>
        <strain evidence="2">CGMCC 1.12754</strain>
    </source>
</reference>
<accession>A0A917HBS7</accession>
<protein>
    <recommendedName>
        <fullName evidence="4">DUF4305 domain-containing protein</fullName>
    </recommendedName>
</protein>
<sequence length="67" mass="7620">MRTTPKTMAIIYFAMGILFIFIAVRTTNGSVWNFSTIVLAVIATLDFGVAIRLLSIHYRLKNKNKKE</sequence>
<dbReference type="EMBL" id="BMFR01000006">
    <property type="protein sequence ID" value="GGG73813.1"/>
    <property type="molecule type" value="Genomic_DNA"/>
</dbReference>
<evidence type="ECO:0000313" key="3">
    <source>
        <dbReference type="Proteomes" id="UP000622860"/>
    </source>
</evidence>
<keyword evidence="1" id="KW-0472">Membrane</keyword>
<dbReference type="Pfam" id="PF14146">
    <property type="entry name" value="DUF4305"/>
    <property type="match status" value="1"/>
</dbReference>
<evidence type="ECO:0008006" key="4">
    <source>
        <dbReference type="Google" id="ProtNLM"/>
    </source>
</evidence>
<name>A0A917HBS7_9BACI</name>
<proteinExistence type="predicted"/>
<feature type="transmembrane region" description="Helical" evidence="1">
    <location>
        <begin position="31"/>
        <end position="54"/>
    </location>
</feature>
<dbReference type="InterPro" id="IPR025426">
    <property type="entry name" value="DUF4305"/>
</dbReference>
<dbReference type="AlphaFoldDB" id="A0A917HBS7"/>